<dbReference type="Proteomes" id="UP001190926">
    <property type="component" value="Unassembled WGS sequence"/>
</dbReference>
<protein>
    <submittedName>
        <fullName evidence="3">Uncharacterized protein</fullName>
    </submittedName>
</protein>
<reference evidence="3 4" key="1">
    <citation type="journal article" date="2021" name="Nat. Commun.">
        <title>Incipient diploidization of the medicinal plant Perilla within 10,000 years.</title>
        <authorList>
            <person name="Zhang Y."/>
            <person name="Shen Q."/>
            <person name="Leng L."/>
            <person name="Zhang D."/>
            <person name="Chen S."/>
            <person name="Shi Y."/>
            <person name="Ning Z."/>
            <person name="Chen S."/>
        </authorList>
    </citation>
    <scope>NUCLEOTIDE SEQUENCE [LARGE SCALE GENOMIC DNA]</scope>
    <source>
        <strain evidence="4">cv. PC099</strain>
    </source>
</reference>
<proteinExistence type="predicted"/>
<feature type="chain" id="PRO_5041963332" evidence="2">
    <location>
        <begin position="26"/>
        <end position="220"/>
    </location>
</feature>
<evidence type="ECO:0000313" key="4">
    <source>
        <dbReference type="Proteomes" id="UP001190926"/>
    </source>
</evidence>
<sequence>MSSKFLSRILLFAIVVLMITSLSLGEKEAQRAGSEPISSVSLGEIEAQRVGSSEPIPSVSLGEREALRAGSEPTPSVSLGEIEAQRVGSSEPISSVSLAEKQAQLSGSEPIPSLPLGEIEAQRVGSSEPIPSVSLGEEEAQRVGSSERIRSRKMVFPQSTPPTYIAPDLARVEPSELELRTPPSPDLVGSPLSQLDEADVGYDGPPPYCDVAGACGPSPL</sequence>
<organism evidence="3 4">
    <name type="scientific">Perilla frutescens var. hirtella</name>
    <name type="common">Perilla citriodora</name>
    <name type="synonym">Perilla setoyensis</name>
    <dbReference type="NCBI Taxonomy" id="608512"/>
    <lineage>
        <taxon>Eukaryota</taxon>
        <taxon>Viridiplantae</taxon>
        <taxon>Streptophyta</taxon>
        <taxon>Embryophyta</taxon>
        <taxon>Tracheophyta</taxon>
        <taxon>Spermatophyta</taxon>
        <taxon>Magnoliopsida</taxon>
        <taxon>eudicotyledons</taxon>
        <taxon>Gunneridae</taxon>
        <taxon>Pentapetalae</taxon>
        <taxon>asterids</taxon>
        <taxon>lamiids</taxon>
        <taxon>Lamiales</taxon>
        <taxon>Lamiaceae</taxon>
        <taxon>Nepetoideae</taxon>
        <taxon>Elsholtzieae</taxon>
        <taxon>Perilla</taxon>
    </lineage>
</organism>
<feature type="signal peptide" evidence="2">
    <location>
        <begin position="1"/>
        <end position="25"/>
    </location>
</feature>
<feature type="compositionally biased region" description="Basic and acidic residues" evidence="1">
    <location>
        <begin position="170"/>
        <end position="179"/>
    </location>
</feature>
<feature type="region of interest" description="Disordered" evidence="1">
    <location>
        <begin position="46"/>
        <end position="204"/>
    </location>
</feature>
<evidence type="ECO:0000256" key="2">
    <source>
        <dbReference type="SAM" id="SignalP"/>
    </source>
</evidence>
<name>A0AAD4IQF9_PERFH</name>
<dbReference type="AlphaFoldDB" id="A0AAD4IQF9"/>
<dbReference type="EMBL" id="SDAM02029497">
    <property type="protein sequence ID" value="KAH6757061.1"/>
    <property type="molecule type" value="Genomic_DNA"/>
</dbReference>
<feature type="compositionally biased region" description="Basic and acidic residues" evidence="1">
    <location>
        <begin position="139"/>
        <end position="149"/>
    </location>
</feature>
<evidence type="ECO:0000256" key="1">
    <source>
        <dbReference type="SAM" id="MobiDB-lite"/>
    </source>
</evidence>
<comment type="caution">
    <text evidence="3">The sequence shown here is derived from an EMBL/GenBank/DDBJ whole genome shotgun (WGS) entry which is preliminary data.</text>
</comment>
<evidence type="ECO:0000313" key="3">
    <source>
        <dbReference type="EMBL" id="KAH6757061.1"/>
    </source>
</evidence>
<keyword evidence="2" id="KW-0732">Signal</keyword>
<gene>
    <name evidence="3" type="ORF">C2S53_002781</name>
</gene>
<feature type="compositionally biased region" description="Polar residues" evidence="1">
    <location>
        <begin position="87"/>
        <end position="107"/>
    </location>
</feature>
<keyword evidence="4" id="KW-1185">Reference proteome</keyword>
<accession>A0AAD4IQF9</accession>